<feature type="region of interest" description="Disordered" evidence="1">
    <location>
        <begin position="146"/>
        <end position="189"/>
    </location>
</feature>
<keyword evidence="3" id="KW-1185">Reference proteome</keyword>
<gene>
    <name evidence="2" type="ORF">NCCP1664_20670</name>
</gene>
<organism evidence="2 3">
    <name type="scientific">Zafaria cholistanensis</name>
    <dbReference type="NCBI Taxonomy" id="1682741"/>
    <lineage>
        <taxon>Bacteria</taxon>
        <taxon>Bacillati</taxon>
        <taxon>Actinomycetota</taxon>
        <taxon>Actinomycetes</taxon>
        <taxon>Micrococcales</taxon>
        <taxon>Micrococcaceae</taxon>
        <taxon>Zafaria</taxon>
    </lineage>
</organism>
<dbReference type="EMBL" id="BKDJ01000010">
    <property type="protein sequence ID" value="GER23572.1"/>
    <property type="molecule type" value="Genomic_DNA"/>
</dbReference>
<evidence type="ECO:0000313" key="2">
    <source>
        <dbReference type="EMBL" id="GER23572.1"/>
    </source>
</evidence>
<evidence type="ECO:0000256" key="1">
    <source>
        <dbReference type="SAM" id="MobiDB-lite"/>
    </source>
</evidence>
<sequence>MGSAVIASASPAASAVQGPQPIVVASHKSKAQSKPAVVIRDLADRTVEAGELATVKPKVKLGKRTKLVSKTLTVMQGDRVVVEGAHKARLGAGTYQVTIEVKYQTLVKQVVVKTKGKGNKVKKTKRNVWSAVLTESDRQTLVVVLEPAEEDGADLEPIGEEGDSPESTDEDSGNEDSGNPESTDGDSDS</sequence>
<reference evidence="2 3" key="1">
    <citation type="submission" date="2019-09" db="EMBL/GenBank/DDBJ databases">
        <title>Arthrobacter zafarii sp. nov., a moderately thermotolerant and halotolerant actinobacterium isolated from Cholistan desert soil of Pakistan.</title>
        <authorList>
            <person name="Amin A."/>
            <person name="Ahmed I."/>
            <person name="Khalid N."/>
            <person name="Schumann P."/>
            <person name="Busse H.J."/>
            <person name="Khan I.U."/>
            <person name="Li S."/>
            <person name="Li W.J."/>
        </authorList>
    </citation>
    <scope>NUCLEOTIDE SEQUENCE [LARGE SCALE GENOMIC DNA]</scope>
    <source>
        <strain evidence="2 3">NCCP-1664</strain>
    </source>
</reference>
<name>A0A5A7NTV2_9MICC</name>
<dbReference type="AlphaFoldDB" id="A0A5A7NTV2"/>
<protein>
    <submittedName>
        <fullName evidence="2">Uncharacterized protein</fullName>
    </submittedName>
</protein>
<dbReference type="Proteomes" id="UP000325307">
    <property type="component" value="Unassembled WGS sequence"/>
</dbReference>
<comment type="caution">
    <text evidence="2">The sequence shown here is derived from an EMBL/GenBank/DDBJ whole genome shotgun (WGS) entry which is preliminary data.</text>
</comment>
<proteinExistence type="predicted"/>
<feature type="compositionally biased region" description="Acidic residues" evidence="1">
    <location>
        <begin position="147"/>
        <end position="174"/>
    </location>
</feature>
<accession>A0A5A7NTV2</accession>
<evidence type="ECO:0000313" key="3">
    <source>
        <dbReference type="Proteomes" id="UP000325307"/>
    </source>
</evidence>